<evidence type="ECO:0000259" key="4">
    <source>
        <dbReference type="Pfam" id="PF20155"/>
    </source>
</evidence>
<dbReference type="SUPFAM" id="SSF57997">
    <property type="entry name" value="Tropomyosin"/>
    <property type="match status" value="1"/>
</dbReference>
<dbReference type="InterPro" id="IPR013491">
    <property type="entry name" value="Tape_meas_N"/>
</dbReference>
<evidence type="ECO:0000256" key="1">
    <source>
        <dbReference type="SAM" id="Coils"/>
    </source>
</evidence>
<feature type="coiled-coil region" evidence="1">
    <location>
        <begin position="893"/>
        <end position="920"/>
    </location>
</feature>
<sequence>MAATELATRQSEVEISHQRSALKPLEEALKTATSAYTGIRKEAIRAGGTAEDFAGEIAQAKRQLDIATSALSQHKAAMEKSASEYTSNKEALAAYKSQLVSVEKPVKDLETQLAAAKRQLAKAETRMGKTRGSLQDMRHELQAAGVDTKNLAAEQEAMSQRISAVMSRISSGKKLDVARSNIGTRSDSDIQREIVQIQASYNRLAQSGSMSMVEQIRAAQSAKAKIAELKNEMYGELPSTSFLHTSVGKIAAVTTSIISLTAAIGLTKSILSTAGEFETLRTQLNSVEKSADSGARAFEYVKNLAVSTPYQVDGLTKAYIRLKNFGIDPTRGSLQASIDQSAALGGSQETLERITLALGQAWSKQKLQGEEAMQLVEAGVPVWDLLSQKLGKSAAELQTMASNGQLGRDVIKALMDAMEKNSAGAAAAQMKTWNGVVSNAVDLWKMFLDEIGQAGLLDFAKKEITDLTDTLNKMKETGDLSRLAHDIADAIKILGQVAIGTARFLVEHRKAIETVLAVYIGFKATGVVANLIDDLIKMSSKAKDAYDWIKKIGAADFTGGSAGGISGTAKNLPVNEKQAVKTVASYEGEQFAKSGSKAAEESLIKNAGAGISKNGKEVVGGAVGVGAVTIATSFLKSLTGLAIGAAGAIALGGVAFAGAYLVARPYLQEQLKKLADRNKLMQDYIDLQNDAVKRDSSGRIGFHPGEYATVYSRDDLAGMTKPQLDDYGNDLTRSMKINEVKAKQRASTVRDQGGDPSKDAEYKANIAGQAEYKKGLDALKKYMDERIKIEDAYTKSVQGVKNSQLAVLAESLAKEQKLYDKYNDLLKQATDTRLKHQDAWAGKKGTDPAEKAKDPQDMGTTDFFEGQAKASSLSRKAQESLATYKQSGKDEDLRKYQQDAAAAEKQFQSLSDVIDKLREAGKITKGEYDWMNQSAGSLQDGFDAKTEGVAKDKLQEVMAKIESLKQAAESVKNLQIGFDTEKGMRDLDSLMASFEQAARQRPIQIPTQFVGPDGKYLTDARKDLGLLTTPYSLPTIQANAEGGLISGPGTGTSDSILSRLSNGEFVMTASAVGHYGPELMEAINQRRLPKFATGGLVGSLPSLTDNLNLPDPERLSRPATPAALTPINIHLPGISDPVTMHGSEDAVSQLTAAARMLNLKQG</sequence>
<dbReference type="AlphaFoldDB" id="A0A844GA23"/>
<dbReference type="RefSeq" id="WP_230369115.1">
    <property type="nucleotide sequence ID" value="NZ_WLYX01000001.1"/>
</dbReference>
<dbReference type="PANTHER" id="PTHR38812">
    <property type="entry name" value="MU-LIKE PROPHAGE FLUMU PROTEIN GP42"/>
    <property type="match status" value="1"/>
</dbReference>
<dbReference type="Pfam" id="PF20155">
    <property type="entry name" value="TMP_3"/>
    <property type="match status" value="1"/>
</dbReference>
<evidence type="ECO:0000256" key="3">
    <source>
        <dbReference type="SAM" id="Phobius"/>
    </source>
</evidence>
<feature type="compositionally biased region" description="Polar residues" evidence="2">
    <location>
        <begin position="869"/>
        <end position="886"/>
    </location>
</feature>
<name>A0A844GA23_9NEIS</name>
<dbReference type="NCBIfam" id="TIGR02675">
    <property type="entry name" value="tape_meas_nterm"/>
    <property type="match status" value="1"/>
</dbReference>
<gene>
    <name evidence="5" type="ORF">GKE73_02895</name>
</gene>
<keyword evidence="3" id="KW-1133">Transmembrane helix</keyword>
<evidence type="ECO:0000313" key="5">
    <source>
        <dbReference type="EMBL" id="MTD32632.1"/>
    </source>
</evidence>
<dbReference type="PANTHER" id="PTHR38812:SF2">
    <property type="entry name" value="MU-LIKE PROPHAGE FLUMU PROTEIN GP42"/>
    <property type="match status" value="1"/>
</dbReference>
<dbReference type="EMBL" id="WLYX01000001">
    <property type="protein sequence ID" value="MTD32632.1"/>
    <property type="molecule type" value="Genomic_DNA"/>
</dbReference>
<keyword evidence="3" id="KW-0812">Transmembrane</keyword>
<feature type="region of interest" description="Disordered" evidence="2">
    <location>
        <begin position="833"/>
        <end position="890"/>
    </location>
</feature>
<dbReference type="Proteomes" id="UP000446658">
    <property type="component" value="Unassembled WGS sequence"/>
</dbReference>
<feature type="domain" description="Tape measure protein N-terminal" evidence="4">
    <location>
        <begin position="268"/>
        <end position="452"/>
    </location>
</feature>
<organism evidence="5 6">
    <name type="scientific">Paludibacterium denitrificans</name>
    <dbReference type="NCBI Taxonomy" id="2675226"/>
    <lineage>
        <taxon>Bacteria</taxon>
        <taxon>Pseudomonadati</taxon>
        <taxon>Pseudomonadota</taxon>
        <taxon>Betaproteobacteria</taxon>
        <taxon>Neisseriales</taxon>
        <taxon>Chromobacteriaceae</taxon>
        <taxon>Paludibacterium</taxon>
    </lineage>
</organism>
<accession>A0A844GA23</accession>
<feature type="compositionally biased region" description="Basic and acidic residues" evidence="2">
    <location>
        <begin position="844"/>
        <end position="856"/>
    </location>
</feature>
<comment type="caution">
    <text evidence="5">The sequence shown here is derived from an EMBL/GenBank/DDBJ whole genome shotgun (WGS) entry which is preliminary data.</text>
</comment>
<keyword evidence="6" id="KW-1185">Reference proteome</keyword>
<keyword evidence="1" id="KW-0175">Coiled coil</keyword>
<proteinExistence type="predicted"/>
<reference evidence="5 6" key="1">
    <citation type="submission" date="2019-11" db="EMBL/GenBank/DDBJ databases">
        <title>Draft genome sequence of Paludibacterium sp. dN18-1.</title>
        <authorList>
            <person name="Im W.-T."/>
        </authorList>
    </citation>
    <scope>NUCLEOTIDE SEQUENCE [LARGE SCALE GENOMIC DNA]</scope>
    <source>
        <strain evidence="6">dN 18-1</strain>
    </source>
</reference>
<dbReference type="InterPro" id="IPR053058">
    <property type="entry name" value="Mulikevirus_tape_measure"/>
</dbReference>
<dbReference type="Gene3D" id="1.10.287.1490">
    <property type="match status" value="1"/>
</dbReference>
<evidence type="ECO:0000256" key="2">
    <source>
        <dbReference type="SAM" id="MobiDB-lite"/>
    </source>
</evidence>
<keyword evidence="3" id="KW-0472">Membrane</keyword>
<protein>
    <submittedName>
        <fullName evidence="5">Tape measure protein</fullName>
    </submittedName>
</protein>
<feature type="transmembrane region" description="Helical" evidence="3">
    <location>
        <begin position="641"/>
        <end position="663"/>
    </location>
</feature>
<evidence type="ECO:0000313" key="6">
    <source>
        <dbReference type="Proteomes" id="UP000446658"/>
    </source>
</evidence>